<name>U2ZAY1_AQUA1</name>
<comment type="caution">
    <text evidence="1">The sequence shown here is derived from an EMBL/GenBank/DDBJ whole genome shotgun (WGS) entry which is preliminary data.</text>
</comment>
<evidence type="ECO:0000313" key="2">
    <source>
        <dbReference type="Proteomes" id="UP000016560"/>
    </source>
</evidence>
<proteinExistence type="predicted"/>
<sequence>MSGPRIHPILECPSQYQIEALACYFDPEDEDQSYLDLTLRKEEARVTLRFKRPVNIAIEPGFPHHTGGMVIYDRSKNGLENIGVEVADYESSHGAITFLAKSVGRL</sequence>
<dbReference type="OrthoDB" id="285989at2"/>
<dbReference type="EMBL" id="BATI01000050">
    <property type="protein sequence ID" value="GAD64851.1"/>
    <property type="molecule type" value="Genomic_DNA"/>
</dbReference>
<reference evidence="1" key="1">
    <citation type="submission" date="2024-09" db="EMBL/GenBank/DDBJ databases">
        <title>Whole genome shotgun sequence of Pseudomonas alcaligenes NBRC 14159.</title>
        <authorList>
            <person name="Yoshida I."/>
            <person name="Hosoyama A."/>
            <person name="Tsuchikane K."/>
            <person name="Noguchi M."/>
            <person name="Hirakata S."/>
            <person name="Ando Y."/>
            <person name="Ohji S."/>
            <person name="Yamazoe A."/>
            <person name="Yamazaki S."/>
            <person name="Fujita N."/>
        </authorList>
    </citation>
    <scope>NUCLEOTIDE SEQUENCE</scope>
    <source>
        <strain evidence="1">NBRC 14159</strain>
    </source>
</reference>
<dbReference type="AlphaFoldDB" id="U2ZAY1"/>
<organism evidence="1 2">
    <name type="scientific">Aquipseudomonas alcaligenes (strain ATCC 14909 / DSM 50342 / CCUG 1425 / JCM 20561 / NBRC 14159 / NCIMB 9945 / NCTC 10367 / 1577)</name>
    <name type="common">Pseudomonas alcaligenes</name>
    <dbReference type="NCBI Taxonomy" id="1215092"/>
    <lineage>
        <taxon>Bacteria</taxon>
        <taxon>Pseudomonadati</taxon>
        <taxon>Pseudomonadota</taxon>
        <taxon>Gammaproteobacteria</taxon>
        <taxon>Pseudomonadales</taxon>
        <taxon>Pseudomonadaceae</taxon>
        <taxon>Aquipseudomonas</taxon>
    </lineage>
</organism>
<dbReference type="Proteomes" id="UP000016560">
    <property type="component" value="Unassembled WGS sequence"/>
</dbReference>
<dbReference type="RefSeq" id="WP_021702919.1">
    <property type="nucleotide sequence ID" value="NZ_BATI01000050.1"/>
</dbReference>
<gene>
    <name evidence="1" type="ORF">PA6_050_00200</name>
</gene>
<keyword evidence="2" id="KW-1185">Reference proteome</keyword>
<accession>U2ZAY1</accession>
<protein>
    <submittedName>
        <fullName evidence="1">Uncharacterized protein</fullName>
    </submittedName>
</protein>
<dbReference type="eggNOG" id="ENOG502ZSQP">
    <property type="taxonomic scope" value="Bacteria"/>
</dbReference>
<evidence type="ECO:0000313" key="1">
    <source>
        <dbReference type="EMBL" id="GAD64851.1"/>
    </source>
</evidence>